<accession>A0A544QLC3</accession>
<dbReference type="GO" id="GO:0005737">
    <property type="term" value="C:cytoplasm"/>
    <property type="evidence" value="ECO:0007669"/>
    <property type="project" value="TreeGrafter"/>
</dbReference>
<reference evidence="7 8" key="1">
    <citation type="submission" date="2019-02" db="EMBL/GenBank/DDBJ databases">
        <title>Halonotius sp. a new haloqrchaeon isolated from saline water.</title>
        <authorList>
            <person name="Duran-Viseras A."/>
            <person name="Sanchez-Porro C."/>
            <person name="Ventosa A."/>
        </authorList>
    </citation>
    <scope>NUCLEOTIDE SEQUENCE [LARGE SCALE GENOMIC DNA]</scope>
    <source>
        <strain evidence="7 8">F9-27</strain>
    </source>
</reference>
<evidence type="ECO:0000313" key="8">
    <source>
        <dbReference type="Proteomes" id="UP000315385"/>
    </source>
</evidence>
<evidence type="ECO:0000256" key="3">
    <source>
        <dbReference type="ARBA" id="ARBA00022679"/>
    </source>
</evidence>
<comment type="caution">
    <text evidence="7">The sequence shown here is derived from an EMBL/GenBank/DDBJ whole genome shotgun (WGS) entry which is preliminary data.</text>
</comment>
<evidence type="ECO:0000259" key="6">
    <source>
        <dbReference type="PROSITE" id="PS51684"/>
    </source>
</evidence>
<dbReference type="Proteomes" id="UP000315385">
    <property type="component" value="Unassembled WGS sequence"/>
</dbReference>
<dbReference type="Gene3D" id="3.30.70.2580">
    <property type="match status" value="1"/>
</dbReference>
<keyword evidence="5" id="KW-0819">tRNA processing</keyword>
<feature type="domain" description="SAM-dependent methyltransferase TRM5/TYW2-type" evidence="6">
    <location>
        <begin position="86"/>
        <end position="350"/>
    </location>
</feature>
<dbReference type="Pfam" id="PF02475">
    <property type="entry name" value="TRM5-TYW2_MTfase"/>
    <property type="match status" value="1"/>
</dbReference>
<evidence type="ECO:0000256" key="2">
    <source>
        <dbReference type="ARBA" id="ARBA00022603"/>
    </source>
</evidence>
<dbReference type="Gene3D" id="3.40.50.150">
    <property type="entry name" value="Vaccinia Virus protein VP39"/>
    <property type="match status" value="1"/>
</dbReference>
<evidence type="ECO:0000313" key="7">
    <source>
        <dbReference type="EMBL" id="TQQ79388.1"/>
    </source>
</evidence>
<dbReference type="InterPro" id="IPR040601">
    <property type="entry name" value="Trm5a/b_N"/>
</dbReference>
<proteinExistence type="predicted"/>
<protein>
    <submittedName>
        <fullName evidence="7">Class I SAM-dependent methyltransferase family protein</fullName>
    </submittedName>
</protein>
<keyword evidence="2 7" id="KW-0489">Methyltransferase</keyword>
<sequence>MDVPCVAVAREAGEAARTALAEAGALDDDHEIAVDDGRIYIPVTDTDAAVDAVAALDGDAEMTTRDLPVRQGVRTPADILGFEPSLERIGDIVVIDEDDPDRARAIAEAVIDADLPARSVLNRASKIKGELRVREWEVVAVDSSATAEETNAAAASDLSPTETVHREYSHEFLLDLAAVYFSPRLATERHRVVEQIEPGEQVLDMFAGVGPFAIPAASRGASVVAVDLNETAIDYCRENARRNGVSDRVTAIAGDVRDVADDYRGWADRLVMNLPHSANEFVETAVELAGEECVIHYYDIQHEDDPFGPGIAAIREAAEPEYAVSVETEHVVRSYAPHELNVCLDVQLTTTHR</sequence>
<organism evidence="7 8">
    <name type="scientific">Halonotius roseus</name>
    <dbReference type="NCBI Taxonomy" id="2511997"/>
    <lineage>
        <taxon>Archaea</taxon>
        <taxon>Methanobacteriati</taxon>
        <taxon>Methanobacteriota</taxon>
        <taxon>Stenosarchaea group</taxon>
        <taxon>Halobacteria</taxon>
        <taxon>Halobacteriales</taxon>
        <taxon>Haloferacaceae</taxon>
        <taxon>Halonotius</taxon>
    </lineage>
</organism>
<dbReference type="Pfam" id="PF18093">
    <property type="entry name" value="Trm5_N"/>
    <property type="match status" value="1"/>
</dbReference>
<dbReference type="OrthoDB" id="8079at2157"/>
<keyword evidence="4" id="KW-0949">S-adenosyl-L-methionine</keyword>
<dbReference type="InterPro" id="IPR030382">
    <property type="entry name" value="MeTrfase_TRM5/TYW2"/>
</dbReference>
<dbReference type="InterPro" id="IPR029063">
    <property type="entry name" value="SAM-dependent_MTases_sf"/>
</dbReference>
<dbReference type="RefSeq" id="WP_142443978.1">
    <property type="nucleotide sequence ID" value="NZ_SESI01000003.1"/>
</dbReference>
<dbReference type="GO" id="GO:0008175">
    <property type="term" value="F:tRNA methyltransferase activity"/>
    <property type="evidence" value="ECO:0007669"/>
    <property type="project" value="TreeGrafter"/>
</dbReference>
<dbReference type="EMBL" id="SESI01000003">
    <property type="protein sequence ID" value="TQQ79388.1"/>
    <property type="molecule type" value="Genomic_DNA"/>
</dbReference>
<dbReference type="Gene3D" id="3.30.300.110">
    <property type="entry name" value="Met-10+ protein-like domains"/>
    <property type="match status" value="1"/>
</dbReference>
<keyword evidence="8" id="KW-1185">Reference proteome</keyword>
<dbReference type="SUPFAM" id="SSF53335">
    <property type="entry name" value="S-adenosyl-L-methionine-dependent methyltransferases"/>
    <property type="match status" value="1"/>
</dbReference>
<dbReference type="GO" id="GO:0002939">
    <property type="term" value="P:tRNA N1-guanine methylation"/>
    <property type="evidence" value="ECO:0007669"/>
    <property type="project" value="TreeGrafter"/>
</dbReference>
<dbReference type="InterPro" id="IPR056743">
    <property type="entry name" value="TRM5-TYW2-like_MTfase"/>
</dbReference>
<keyword evidence="3 7" id="KW-0808">Transferase</keyword>
<dbReference type="PROSITE" id="PS51684">
    <property type="entry name" value="SAM_MT_TRM5_TYW2"/>
    <property type="match status" value="1"/>
</dbReference>
<gene>
    <name evidence="7" type="ORF">EWF95_10225</name>
</gene>
<dbReference type="CDD" id="cd02440">
    <property type="entry name" value="AdoMet_MTases"/>
    <property type="match status" value="1"/>
</dbReference>
<dbReference type="PANTHER" id="PTHR23245:SF36">
    <property type="entry name" value="TRNA (GUANINE(37)-N1)-METHYLTRANSFERASE"/>
    <property type="match status" value="1"/>
</dbReference>
<dbReference type="AlphaFoldDB" id="A0A544QLC3"/>
<name>A0A544QLC3_9EURY</name>
<evidence type="ECO:0000256" key="4">
    <source>
        <dbReference type="ARBA" id="ARBA00022691"/>
    </source>
</evidence>
<keyword evidence="1" id="KW-0963">Cytoplasm</keyword>
<evidence type="ECO:0000256" key="1">
    <source>
        <dbReference type="ARBA" id="ARBA00022490"/>
    </source>
</evidence>
<evidence type="ECO:0000256" key="5">
    <source>
        <dbReference type="ARBA" id="ARBA00022694"/>
    </source>
</evidence>
<dbReference type="PANTHER" id="PTHR23245">
    <property type="entry name" value="TRNA METHYLTRANSFERASE"/>
    <property type="match status" value="1"/>
</dbReference>